<reference evidence="1 2" key="2">
    <citation type="journal article" date="2018" name="Int. J. Syst. Evol. Microbiol.">
        <title>Burkholderia insecticola sp. nov., a gut symbiotic bacterium of the bean bug Riptortus pedestris.</title>
        <authorList>
            <person name="Takeshita K."/>
            <person name="Tamaki H."/>
            <person name="Ohbayashi T."/>
            <person name="Meng X.-Y."/>
            <person name="Sone T."/>
            <person name="Mitani Y."/>
            <person name="Peeters C."/>
            <person name="Kikuchi Y."/>
            <person name="Vandamme P."/>
        </authorList>
    </citation>
    <scope>NUCLEOTIDE SEQUENCE [LARGE SCALE GENOMIC DNA]</scope>
    <source>
        <strain evidence="1">RPE64</strain>
    </source>
</reference>
<dbReference type="STRING" id="758793.BRPE64_BCDS12450"/>
<dbReference type="Proteomes" id="UP000013966">
    <property type="component" value="Chromosome 2"/>
</dbReference>
<dbReference type="SUPFAM" id="SSF53448">
    <property type="entry name" value="Nucleotide-diphospho-sugar transferases"/>
    <property type="match status" value="1"/>
</dbReference>
<evidence type="ECO:0000313" key="1">
    <source>
        <dbReference type="EMBL" id="BAN25906.1"/>
    </source>
</evidence>
<accession>R4X133</accession>
<dbReference type="InterPro" id="IPR029044">
    <property type="entry name" value="Nucleotide-diphossugar_trans"/>
</dbReference>
<proteinExistence type="predicted"/>
<evidence type="ECO:0000313" key="2">
    <source>
        <dbReference type="Proteomes" id="UP000013966"/>
    </source>
</evidence>
<dbReference type="KEGG" id="buo:BRPE64_BCDS12450"/>
<sequence>MSSNFSVAIATPTHRGLFSASYVRSVWGLQKKCMEAGIPVELLLLPNLTMVDRARNVLSSFFVHNTRFTHMLFLDDDMGFDVDDIMRMFDWQAHDVVAAMYGSKNIDWARVKQAVLKHPDVAPEALARIAGRTDGMYTFLREGDRAEEALEAPMPMREIGTGIMLVSRACLERLALAGIPRAAGSEHGDFPVYEFFRQKVLDGRLVGEDFYFCNLVREHGGTVYGCAWPRVVHTGPFDFVSDVQAISTLS</sequence>
<dbReference type="EMBL" id="AP013059">
    <property type="protein sequence ID" value="BAN25906.1"/>
    <property type="molecule type" value="Genomic_DNA"/>
</dbReference>
<protein>
    <recommendedName>
        <fullName evidence="3">Glycosyltransferase</fullName>
    </recommendedName>
</protein>
<dbReference type="HOGENOM" id="CLU_078175_0_0_4"/>
<dbReference type="PATRIC" id="fig|758793.3.peg.4154"/>
<dbReference type="AlphaFoldDB" id="R4X133"/>
<name>R4X133_9BURK</name>
<organism evidence="1 2">
    <name type="scientific">Caballeronia insecticola</name>
    <dbReference type="NCBI Taxonomy" id="758793"/>
    <lineage>
        <taxon>Bacteria</taxon>
        <taxon>Pseudomonadati</taxon>
        <taxon>Pseudomonadota</taxon>
        <taxon>Betaproteobacteria</taxon>
        <taxon>Burkholderiales</taxon>
        <taxon>Burkholderiaceae</taxon>
        <taxon>Caballeronia</taxon>
    </lineage>
</organism>
<dbReference type="Gene3D" id="3.90.550.10">
    <property type="entry name" value="Spore Coat Polysaccharide Biosynthesis Protein SpsA, Chain A"/>
    <property type="match status" value="1"/>
</dbReference>
<evidence type="ECO:0008006" key="3">
    <source>
        <dbReference type="Google" id="ProtNLM"/>
    </source>
</evidence>
<reference evidence="1 2" key="1">
    <citation type="journal article" date="2013" name="Genome Announc.">
        <title>Complete Genome Sequence of Burkholderia sp. Strain RPE64, Bacterial Symbiont of the Bean Bug Riptortus pedestris.</title>
        <authorList>
            <person name="Shibata T.F."/>
            <person name="Maeda T."/>
            <person name="Nikoh N."/>
            <person name="Yamaguchi K."/>
            <person name="Oshima K."/>
            <person name="Hattori M."/>
            <person name="Nishiyama T."/>
            <person name="Hasebe M."/>
            <person name="Fukatsu T."/>
            <person name="Kikuchi Y."/>
            <person name="Shigenobu S."/>
        </authorList>
    </citation>
    <scope>NUCLEOTIDE SEQUENCE [LARGE SCALE GENOMIC DNA]</scope>
</reference>
<gene>
    <name evidence="1" type="ORF">BRPE64_BCDS12450</name>
</gene>
<keyword evidence="2" id="KW-1185">Reference proteome</keyword>